<dbReference type="EMBL" id="JASBWT010000028">
    <property type="protein sequence ID" value="KAJ9093887.1"/>
    <property type="molecule type" value="Genomic_DNA"/>
</dbReference>
<accession>A0ACC2V5N0</accession>
<sequence length="292" mass="30684">MTGSAERGWCVYDRRHIQQVGAASSSYLAYMNVYIRAIRASSSPQKAVSQARVMGRHHGSTRVSKSCMLSLGGRRPLVLVWFTDGVAFGNERRGRKEKAKFEPEMKPRTRIDCAGVGFGISMFVDAHLDGLSTLLKDTEPPHLSHLLTQSLLPVLTQHLQHHPKSVTDIWLLVLESESPALESTLAAGVSVACAALGDAGIELGGLGVGVSSALATTTGNVLVDPNGGESRSAAARMTLGVLPALDMVSDIWFTGCAKTGDVIRMLEGAVEAGAGTVHGKVGNALVVGGGSK</sequence>
<gene>
    <name evidence="1" type="ORF">QFC21_006260</name>
</gene>
<organism evidence="1 2">
    <name type="scientific">Naganishia friedmannii</name>
    <dbReference type="NCBI Taxonomy" id="89922"/>
    <lineage>
        <taxon>Eukaryota</taxon>
        <taxon>Fungi</taxon>
        <taxon>Dikarya</taxon>
        <taxon>Basidiomycota</taxon>
        <taxon>Agaricomycotina</taxon>
        <taxon>Tremellomycetes</taxon>
        <taxon>Filobasidiales</taxon>
        <taxon>Filobasidiaceae</taxon>
        <taxon>Naganishia</taxon>
    </lineage>
</organism>
<proteinExistence type="predicted"/>
<keyword evidence="2" id="KW-1185">Reference proteome</keyword>
<comment type="caution">
    <text evidence="1">The sequence shown here is derived from an EMBL/GenBank/DDBJ whole genome shotgun (WGS) entry which is preliminary data.</text>
</comment>
<evidence type="ECO:0000313" key="2">
    <source>
        <dbReference type="Proteomes" id="UP001227268"/>
    </source>
</evidence>
<protein>
    <submittedName>
        <fullName evidence="1">Uncharacterized protein</fullName>
    </submittedName>
</protein>
<evidence type="ECO:0000313" key="1">
    <source>
        <dbReference type="EMBL" id="KAJ9093887.1"/>
    </source>
</evidence>
<reference evidence="1" key="1">
    <citation type="submission" date="2023-04" db="EMBL/GenBank/DDBJ databases">
        <title>Draft Genome sequencing of Naganishia species isolated from polar environments using Oxford Nanopore Technology.</title>
        <authorList>
            <person name="Leo P."/>
            <person name="Venkateswaran K."/>
        </authorList>
    </citation>
    <scope>NUCLEOTIDE SEQUENCE</scope>
    <source>
        <strain evidence="1">MNA-CCFEE 5423</strain>
    </source>
</reference>
<name>A0ACC2V5N0_9TREE</name>
<dbReference type="Proteomes" id="UP001227268">
    <property type="component" value="Unassembled WGS sequence"/>
</dbReference>